<organism evidence="2 3">
    <name type="scientific">Ceratodon purpureus</name>
    <name type="common">Fire moss</name>
    <name type="synonym">Dicranum purpureum</name>
    <dbReference type="NCBI Taxonomy" id="3225"/>
    <lineage>
        <taxon>Eukaryota</taxon>
        <taxon>Viridiplantae</taxon>
        <taxon>Streptophyta</taxon>
        <taxon>Embryophyta</taxon>
        <taxon>Bryophyta</taxon>
        <taxon>Bryophytina</taxon>
        <taxon>Bryopsida</taxon>
        <taxon>Dicranidae</taxon>
        <taxon>Pseudoditrichales</taxon>
        <taxon>Ditrichaceae</taxon>
        <taxon>Ceratodon</taxon>
    </lineage>
</organism>
<gene>
    <name evidence="2" type="ORF">KC19_3G112600</name>
</gene>
<evidence type="ECO:0000256" key="1">
    <source>
        <dbReference type="SAM" id="Phobius"/>
    </source>
</evidence>
<dbReference type="Proteomes" id="UP000822688">
    <property type="component" value="Chromosome 3"/>
</dbReference>
<evidence type="ECO:0000313" key="3">
    <source>
        <dbReference type="Proteomes" id="UP000822688"/>
    </source>
</evidence>
<protein>
    <submittedName>
        <fullName evidence="2">Uncharacterized protein</fullName>
    </submittedName>
</protein>
<feature type="non-terminal residue" evidence="2">
    <location>
        <position position="1"/>
    </location>
</feature>
<keyword evidence="1" id="KW-0812">Transmembrane</keyword>
<accession>A0A8T0IKR1</accession>
<reference evidence="2" key="1">
    <citation type="submission" date="2020-06" db="EMBL/GenBank/DDBJ databases">
        <title>WGS assembly of Ceratodon purpureus strain R40.</title>
        <authorList>
            <person name="Carey S.B."/>
            <person name="Jenkins J."/>
            <person name="Shu S."/>
            <person name="Lovell J.T."/>
            <person name="Sreedasyam A."/>
            <person name="Maumus F."/>
            <person name="Tiley G.P."/>
            <person name="Fernandez-Pozo N."/>
            <person name="Barry K."/>
            <person name="Chen C."/>
            <person name="Wang M."/>
            <person name="Lipzen A."/>
            <person name="Daum C."/>
            <person name="Saski C.A."/>
            <person name="Payton A.C."/>
            <person name="Mcbreen J.C."/>
            <person name="Conrad R.E."/>
            <person name="Kollar L.M."/>
            <person name="Olsson S."/>
            <person name="Huttunen S."/>
            <person name="Landis J.B."/>
            <person name="Wickett N.J."/>
            <person name="Johnson M.G."/>
            <person name="Rensing S.A."/>
            <person name="Grimwood J."/>
            <person name="Schmutz J."/>
            <person name="Mcdaniel S.F."/>
        </authorList>
    </citation>
    <scope>NUCLEOTIDE SEQUENCE</scope>
    <source>
        <strain evidence="2">R40</strain>
    </source>
</reference>
<keyword evidence="1" id="KW-0472">Membrane</keyword>
<name>A0A8T0IKR1_CERPU</name>
<feature type="transmembrane region" description="Helical" evidence="1">
    <location>
        <begin position="22"/>
        <end position="40"/>
    </location>
</feature>
<keyword evidence="3" id="KW-1185">Reference proteome</keyword>
<keyword evidence="1" id="KW-1133">Transmembrane helix</keyword>
<sequence length="80" mass="9589">CASYHVFYAFFSPSCLLTRCQFLDLFVFLLVLLWSCCCCASSTHLHILHRVVTYVLEFETRRNLDKLMQLLPWHHHCWKP</sequence>
<dbReference type="EMBL" id="CM026423">
    <property type="protein sequence ID" value="KAG0583138.1"/>
    <property type="molecule type" value="Genomic_DNA"/>
</dbReference>
<comment type="caution">
    <text evidence="2">The sequence shown here is derived from an EMBL/GenBank/DDBJ whole genome shotgun (WGS) entry which is preliminary data.</text>
</comment>
<evidence type="ECO:0000313" key="2">
    <source>
        <dbReference type="EMBL" id="KAG0583138.1"/>
    </source>
</evidence>
<proteinExistence type="predicted"/>
<dbReference type="AlphaFoldDB" id="A0A8T0IKR1"/>